<feature type="compositionally biased region" description="Low complexity" evidence="1">
    <location>
        <begin position="55"/>
        <end position="66"/>
    </location>
</feature>
<keyword evidence="4" id="KW-1185">Reference proteome</keyword>
<reference evidence="3 4" key="1">
    <citation type="submission" date="2007-01" db="EMBL/GenBank/DDBJ databases">
        <authorList>
            <person name="Haygood M."/>
            <person name="Podell S."/>
            <person name="Anderson C."/>
            <person name="Hopkinson B."/>
            <person name="Roe K."/>
            <person name="Barbeau K."/>
            <person name="Gaasterland T."/>
            <person name="Ferriera S."/>
            <person name="Johnson J."/>
            <person name="Kravitz S."/>
            <person name="Beeson K."/>
            <person name="Sutton G."/>
            <person name="Rogers Y.-H."/>
            <person name="Friedman R."/>
            <person name="Frazier M."/>
            <person name="Venter J.C."/>
        </authorList>
    </citation>
    <scope>NUCLEOTIDE SEQUENCE [LARGE SCALE GENOMIC DNA]</scope>
    <source>
        <strain evidence="3 4">ATCC 23134</strain>
    </source>
</reference>
<dbReference type="InterPro" id="IPR025295">
    <property type="entry name" value="eCIS_core_dom"/>
</dbReference>
<dbReference type="Proteomes" id="UP000004095">
    <property type="component" value="Unassembled WGS sequence"/>
</dbReference>
<dbReference type="AlphaFoldDB" id="A1ZJ02"/>
<dbReference type="OrthoDB" id="292792at2"/>
<dbReference type="Pfam" id="PF13699">
    <property type="entry name" value="eCIS_core"/>
    <property type="match status" value="1"/>
</dbReference>
<dbReference type="EMBL" id="AAWS01000010">
    <property type="protein sequence ID" value="EAY29538.1"/>
    <property type="molecule type" value="Genomic_DNA"/>
</dbReference>
<feature type="region of interest" description="Disordered" evidence="1">
    <location>
        <begin position="392"/>
        <end position="423"/>
    </location>
</feature>
<sequence length="545" mass="58881">MHKHANNQEKSAGISKNNIIPADAKTTKQSGLPPIQTKEGSKPPIQAKQRPIQRNKGNGKSNGNANEAQVKANVSSIMGVDVTGTQVNYNSSKPTQMKAEAYAQGNTVEIAPGKEKHLGHELAHIGQQAQGRVKPTVQANNGGVNINDDPKLEKEADVIGDKAMQMKGQQNQPISSSSIISSGSSPVLQGKFIGDLADKLPMDVVNLLKAAGYEGVSVMKIINASKASTDYATIDDLASELGLTKTQKSSSKKDEVVSKPKSVSKPLPKKDEVVSKPKPVSKPLPKKDEVVSKPEPVSKSAPVKKKDSPPPIKQGILGVPKSFYQNKKTSLEHVTKDVLTALLPSYLPDVEDRQTVLDFWEMFETEDSTSFQSIPQLIAFALGNDKANESKKYVSEQNAKSAPDSGTTGVSSSLERADGRNPEQIKLSNGFHGWGGSMSIDHARSWVINVWNKKKTSEKAGWLQDWKAQTSSSSEQVPYVATGWTSQKGGTTYKISVPMKIGNPRVTPEVFFNADDIMDATIICISGRDEVVFLTGIPWKYITAP</sequence>
<evidence type="ECO:0000313" key="3">
    <source>
        <dbReference type="EMBL" id="EAY29538.1"/>
    </source>
</evidence>
<feature type="region of interest" description="Disordered" evidence="1">
    <location>
        <begin position="244"/>
        <end position="317"/>
    </location>
</feature>
<evidence type="ECO:0000256" key="1">
    <source>
        <dbReference type="SAM" id="MobiDB-lite"/>
    </source>
</evidence>
<dbReference type="SUPFAM" id="SSF56399">
    <property type="entry name" value="ADP-ribosylation"/>
    <property type="match status" value="1"/>
</dbReference>
<feature type="domain" description="eCIS core" evidence="2">
    <location>
        <begin position="68"/>
        <end position="131"/>
    </location>
</feature>
<dbReference type="RefSeq" id="WP_002695920.1">
    <property type="nucleotide sequence ID" value="NZ_AAWS01000010.1"/>
</dbReference>
<comment type="caution">
    <text evidence="3">The sequence shown here is derived from an EMBL/GenBank/DDBJ whole genome shotgun (WGS) entry which is preliminary data.</text>
</comment>
<proteinExistence type="predicted"/>
<dbReference type="eggNOG" id="COG3177">
    <property type="taxonomic scope" value="Bacteria"/>
</dbReference>
<name>A1ZJ02_MICM2</name>
<accession>A1ZJ02</accession>
<organism evidence="3 4">
    <name type="scientific">Microscilla marina ATCC 23134</name>
    <dbReference type="NCBI Taxonomy" id="313606"/>
    <lineage>
        <taxon>Bacteria</taxon>
        <taxon>Pseudomonadati</taxon>
        <taxon>Bacteroidota</taxon>
        <taxon>Cytophagia</taxon>
        <taxon>Cytophagales</taxon>
        <taxon>Microscillaceae</taxon>
        <taxon>Microscilla</taxon>
    </lineage>
</organism>
<dbReference type="Gene3D" id="3.90.210.10">
    <property type="entry name" value="Heat-Labile Enterotoxin, subunit A"/>
    <property type="match status" value="1"/>
</dbReference>
<evidence type="ECO:0000313" key="4">
    <source>
        <dbReference type="Proteomes" id="UP000004095"/>
    </source>
</evidence>
<gene>
    <name evidence="3" type="ORF">M23134_00422</name>
</gene>
<feature type="compositionally biased region" description="Polar residues" evidence="1">
    <location>
        <begin position="395"/>
        <end position="414"/>
    </location>
</feature>
<protein>
    <recommendedName>
        <fullName evidence="2">eCIS core domain-containing protein</fullName>
    </recommendedName>
</protein>
<feature type="compositionally biased region" description="Polar residues" evidence="1">
    <location>
        <begin position="8"/>
        <end position="18"/>
    </location>
</feature>
<feature type="region of interest" description="Disordered" evidence="1">
    <location>
        <begin position="1"/>
        <end position="70"/>
    </location>
</feature>
<evidence type="ECO:0000259" key="2">
    <source>
        <dbReference type="Pfam" id="PF13699"/>
    </source>
</evidence>